<comment type="caution">
    <text evidence="3">The sequence shown here is derived from an EMBL/GenBank/DDBJ whole genome shotgun (WGS) entry which is preliminary data.</text>
</comment>
<protein>
    <submittedName>
        <fullName evidence="3">6993_t:CDS:1</fullName>
    </submittedName>
</protein>
<dbReference type="OrthoDB" id="786951at2759"/>
<dbReference type="PROSITE" id="PS50174">
    <property type="entry name" value="G_PATCH"/>
    <property type="match status" value="1"/>
</dbReference>
<dbReference type="AlphaFoldDB" id="A0A9W4SWQ7"/>
<dbReference type="GO" id="GO:0003676">
    <property type="term" value="F:nucleic acid binding"/>
    <property type="evidence" value="ECO:0007669"/>
    <property type="project" value="InterPro"/>
</dbReference>
<evidence type="ECO:0000313" key="4">
    <source>
        <dbReference type="Proteomes" id="UP001153678"/>
    </source>
</evidence>
<feature type="region of interest" description="Disordered" evidence="1">
    <location>
        <begin position="1"/>
        <end position="48"/>
    </location>
</feature>
<sequence length="266" mass="31456">MSDSDDYMSSKFLTEPPPEPSPPLTYSERRRQKKLSNKGYNKTRFELEKEHREQALAKRIDTEENESPGLKLLKKMGYEQGKGLGKDPNNFGRTEPLKIELKQDKLGLGMATEIKHKAQVELAKVAKRTRVEEDSFRERVRQEKLEKRVKGHLRKLQIICETLDTKHGIEDNIYWRHEETVEEELENNNDKDLILFEEQVVEDDKEDQSEERKAKGFESLEPREQLDCVLRYLREKYQYCFWCGCEYGSAEEMDQECPGYEEEDHD</sequence>
<proteinExistence type="predicted"/>
<feature type="domain" description="G-patch" evidence="2">
    <location>
        <begin position="65"/>
        <end position="113"/>
    </location>
</feature>
<dbReference type="InterPro" id="IPR000467">
    <property type="entry name" value="G_patch_dom"/>
</dbReference>
<dbReference type="InterPro" id="IPR025239">
    <property type="entry name" value="DUF4187"/>
</dbReference>
<dbReference type="PANTHER" id="PTHR21032">
    <property type="entry name" value="G PATCH DOMAIN-CONTAINING PROTEIN 11"/>
    <property type="match status" value="1"/>
</dbReference>
<evidence type="ECO:0000256" key="1">
    <source>
        <dbReference type="SAM" id="MobiDB-lite"/>
    </source>
</evidence>
<name>A0A9W4SWQ7_9GLOM</name>
<dbReference type="PANTHER" id="PTHR21032:SF0">
    <property type="entry name" value="G PATCH DOMAIN-CONTAINING PROTEIN 11"/>
    <property type="match status" value="1"/>
</dbReference>
<dbReference type="SMART" id="SM01173">
    <property type="entry name" value="DUF4187"/>
    <property type="match status" value="1"/>
</dbReference>
<dbReference type="GO" id="GO:0000776">
    <property type="term" value="C:kinetochore"/>
    <property type="evidence" value="ECO:0007669"/>
    <property type="project" value="TreeGrafter"/>
</dbReference>
<gene>
    <name evidence="3" type="ORF">FWILDA_LOCUS10288</name>
</gene>
<accession>A0A9W4SWQ7</accession>
<dbReference type="Pfam" id="PF13821">
    <property type="entry name" value="DUF4187"/>
    <property type="match status" value="1"/>
</dbReference>
<dbReference type="SMART" id="SM00443">
    <property type="entry name" value="G_patch"/>
    <property type="match status" value="1"/>
</dbReference>
<keyword evidence="4" id="KW-1185">Reference proteome</keyword>
<organism evidence="3 4">
    <name type="scientific">Funneliformis geosporum</name>
    <dbReference type="NCBI Taxonomy" id="1117311"/>
    <lineage>
        <taxon>Eukaryota</taxon>
        <taxon>Fungi</taxon>
        <taxon>Fungi incertae sedis</taxon>
        <taxon>Mucoromycota</taxon>
        <taxon>Glomeromycotina</taxon>
        <taxon>Glomeromycetes</taxon>
        <taxon>Glomerales</taxon>
        <taxon>Glomeraceae</taxon>
        <taxon>Funneliformis</taxon>
    </lineage>
</organism>
<evidence type="ECO:0000313" key="3">
    <source>
        <dbReference type="EMBL" id="CAI2181848.1"/>
    </source>
</evidence>
<dbReference type="InterPro" id="IPR039249">
    <property type="entry name" value="GPATCH11"/>
</dbReference>
<evidence type="ECO:0000259" key="2">
    <source>
        <dbReference type="PROSITE" id="PS50174"/>
    </source>
</evidence>
<dbReference type="EMBL" id="CAMKVN010002612">
    <property type="protein sequence ID" value="CAI2181848.1"/>
    <property type="molecule type" value="Genomic_DNA"/>
</dbReference>
<dbReference type="Proteomes" id="UP001153678">
    <property type="component" value="Unassembled WGS sequence"/>
</dbReference>
<dbReference type="Pfam" id="PF01585">
    <property type="entry name" value="G-patch"/>
    <property type="match status" value="1"/>
</dbReference>
<reference evidence="3" key="1">
    <citation type="submission" date="2022-08" db="EMBL/GenBank/DDBJ databases">
        <authorList>
            <person name="Kallberg Y."/>
            <person name="Tangrot J."/>
            <person name="Rosling A."/>
        </authorList>
    </citation>
    <scope>NUCLEOTIDE SEQUENCE</scope>
    <source>
        <strain evidence="3">Wild A</strain>
    </source>
</reference>